<comment type="catalytic activity">
    <reaction evidence="1">
        <text>alpha,alpha-trehalose + H2O = alpha-D-glucose + beta-D-glucose</text>
        <dbReference type="Rhea" id="RHEA:32675"/>
        <dbReference type="ChEBI" id="CHEBI:15377"/>
        <dbReference type="ChEBI" id="CHEBI:15903"/>
        <dbReference type="ChEBI" id="CHEBI:16551"/>
        <dbReference type="ChEBI" id="CHEBI:17925"/>
        <dbReference type="EC" id="3.2.1.28"/>
    </reaction>
</comment>
<dbReference type="InterPro" id="IPR005195">
    <property type="entry name" value="Glyco_hydro_65_M"/>
</dbReference>
<evidence type="ECO:0000256" key="4">
    <source>
        <dbReference type="SAM" id="SignalP"/>
    </source>
</evidence>
<feature type="domain" description="Glycoside hydrolase family 65 central catalytic" evidence="5">
    <location>
        <begin position="402"/>
        <end position="656"/>
    </location>
</feature>
<keyword evidence="8" id="KW-1185">Reference proteome</keyword>
<dbReference type="Pfam" id="PF03636">
    <property type="entry name" value="Glyco_hydro_65N"/>
    <property type="match status" value="1"/>
</dbReference>
<evidence type="ECO:0000256" key="3">
    <source>
        <dbReference type="ARBA" id="ARBA00012757"/>
    </source>
</evidence>
<dbReference type="InterPro" id="IPR012341">
    <property type="entry name" value="6hp_glycosidase-like_sf"/>
</dbReference>
<keyword evidence="7" id="KW-0378">Hydrolase</keyword>
<dbReference type="RefSeq" id="XP_025354422.1">
    <property type="nucleotide sequence ID" value="XM_025501032.1"/>
</dbReference>
<proteinExistence type="inferred from homology"/>
<dbReference type="SUPFAM" id="SSF49785">
    <property type="entry name" value="Galactose-binding domain-like"/>
    <property type="match status" value="1"/>
</dbReference>
<feature type="chain" id="PRO_5016382655" description="alpha,alpha-trehalase" evidence="4">
    <location>
        <begin position="20"/>
        <end position="1076"/>
    </location>
</feature>
<dbReference type="STRING" id="1280837.A0A316V9E8"/>
<dbReference type="Gene3D" id="1.50.10.10">
    <property type="match status" value="1"/>
</dbReference>
<evidence type="ECO:0000259" key="5">
    <source>
        <dbReference type="Pfam" id="PF03632"/>
    </source>
</evidence>
<feature type="domain" description="Glycoside hydrolase family 65 N-terminal" evidence="6">
    <location>
        <begin position="67"/>
        <end position="339"/>
    </location>
</feature>
<comment type="similarity">
    <text evidence="2">Belongs to the glycosyl hydrolase 65 family.</text>
</comment>
<dbReference type="InterPro" id="IPR037018">
    <property type="entry name" value="GH65_N"/>
</dbReference>
<dbReference type="Pfam" id="PF03632">
    <property type="entry name" value="Glyco_hydro_65m"/>
    <property type="match status" value="1"/>
</dbReference>
<dbReference type="GO" id="GO:0005993">
    <property type="term" value="P:trehalose catabolic process"/>
    <property type="evidence" value="ECO:0007669"/>
    <property type="project" value="TreeGrafter"/>
</dbReference>
<dbReference type="OrthoDB" id="200349at2759"/>
<dbReference type="InParanoid" id="A0A316V9E8"/>
<evidence type="ECO:0000259" key="6">
    <source>
        <dbReference type="Pfam" id="PF03636"/>
    </source>
</evidence>
<gene>
    <name evidence="7" type="ORF">FA14DRAFT_180749</name>
</gene>
<dbReference type="Gene3D" id="2.70.98.40">
    <property type="entry name" value="Glycoside hydrolase, family 65, N-terminal domain"/>
    <property type="match status" value="1"/>
</dbReference>
<keyword evidence="4" id="KW-0732">Signal</keyword>
<reference evidence="7 8" key="1">
    <citation type="journal article" date="2018" name="Mol. Biol. Evol.">
        <title>Broad Genomic Sampling Reveals a Smut Pathogenic Ancestry of the Fungal Clade Ustilaginomycotina.</title>
        <authorList>
            <person name="Kijpornyongpan T."/>
            <person name="Mondo S.J."/>
            <person name="Barry K."/>
            <person name="Sandor L."/>
            <person name="Lee J."/>
            <person name="Lipzen A."/>
            <person name="Pangilinan J."/>
            <person name="LaButti K."/>
            <person name="Hainaut M."/>
            <person name="Henrissat B."/>
            <person name="Grigoriev I.V."/>
            <person name="Spatafora J.W."/>
            <person name="Aime M.C."/>
        </authorList>
    </citation>
    <scope>NUCLEOTIDE SEQUENCE [LARGE SCALE GENOMIC DNA]</scope>
    <source>
        <strain evidence="7 8">MCA 3882</strain>
    </source>
</reference>
<dbReference type="GO" id="GO:0004555">
    <property type="term" value="F:alpha,alpha-trehalase activity"/>
    <property type="evidence" value="ECO:0007669"/>
    <property type="project" value="UniProtKB-EC"/>
</dbReference>
<feature type="signal peptide" evidence="4">
    <location>
        <begin position="1"/>
        <end position="19"/>
    </location>
</feature>
<dbReference type="EMBL" id="KZ819604">
    <property type="protein sequence ID" value="PWN34120.1"/>
    <property type="molecule type" value="Genomic_DNA"/>
</dbReference>
<dbReference type="EC" id="3.2.1.28" evidence="3"/>
<evidence type="ECO:0000256" key="1">
    <source>
        <dbReference type="ARBA" id="ARBA00001576"/>
    </source>
</evidence>
<accession>A0A316V9E8</accession>
<dbReference type="Gene3D" id="2.60.120.260">
    <property type="entry name" value="Galactose-binding domain-like"/>
    <property type="match status" value="1"/>
</dbReference>
<evidence type="ECO:0000313" key="8">
    <source>
        <dbReference type="Proteomes" id="UP000245771"/>
    </source>
</evidence>
<dbReference type="PANTHER" id="PTHR11051">
    <property type="entry name" value="GLYCOSYL HYDROLASE-RELATED"/>
    <property type="match status" value="1"/>
</dbReference>
<sequence length="1076" mass="116829">MRNTFIWAAILASLTTILSRPTSRNELSALVNDLFARQQSVNSSSSTVNASDWTFIETVLNQTSFTAQPYVSNGYIGARLPAAGVGFQSFNPEPNNPEALGQGWPIFGPRVTATMVAFFYDQQNSTLGTNFPQTGGEQVISLLPSWPQLFFTIRNSTDNSSEATYAPGVDSNTIKYFSQSLSVRNGTVITDVQWQPEGYTQPINLRYTVIAHRKRAPLGLMQLQVSGLTNGTSFVITDALDGQAAARTQNGTSGKTTEQDNSIYSTVEPNGIPNVTAYMFSALQGDDSVLGSNTSLPTSVGKLIGSENASTITQSYEVQVDGNSQMINVWKAVGIASSDAFGEAARQTALSATQQARADGWDSLINEHVQEWEEEWDDGGDIIIQNQSTPLLRQLQRQARASLFHILTNVRRGSEGPGLGDNSIAPAGLTSDSYAGSIFWDAETFMFPSMSLLYPQFAESMLNYRSKVPDQLEKNAQQYGKPGILYPWVSARFQNCTGIGPCYDYEYHLNNDIVLAHWQYYIQTNNQTFLADQAWPIMEGVSRFWASQVTPTPSNATLQGENNGTVNPPAGVRRYETLNETDPDEYANHKNNGAFTNAGLTTVMLDTLYAASLLNKSIESLSAQNWSAVANEITLLRENSSNIVLEYEGFNSTVQVKQADVPLLIYPLEYNREFPDREPAPRSDLNYYSEATDPSGPGMTYSIYGIAATQLNGEKDTYLGPSCEGFTRLLQAGLPYERQFGQFSEQVDDDYKTNGGKNPAGGTNPAYTFLTGHGGLLQMYTHGFLGYRARNSTDNSMFIDPNLPPQLSGGLTIRGVHHGDSILDVELGNMTTTITHRNGSSPVSIQTNNGTQSVPVGQSIQVSTRTIDSFENNNSGNQTNFALCTSIDDGSEANVTDSTSSAELTSMFQAAHTGTNVAFGANDGSNATYYQPVHANQSASLMIDLGKVQQLSKVHLNFGTLPPQFVSLSISEDNTQANQTESANSTSSAYRTIIDRMAINITAPYDANDVAVKQAIVQLPNAWNVTDIDLTNSTSASNSTSGSGSLQARYVNLTMEGVATPQPLGEGATLLEIQLQ</sequence>
<dbReference type="AlphaFoldDB" id="A0A316V9E8"/>
<dbReference type="GO" id="GO:0009277">
    <property type="term" value="C:fungal-type cell wall"/>
    <property type="evidence" value="ECO:0007669"/>
    <property type="project" value="TreeGrafter"/>
</dbReference>
<protein>
    <recommendedName>
        <fullName evidence="3">alpha,alpha-trehalase</fullName>
        <ecNumber evidence="3">3.2.1.28</ecNumber>
    </recommendedName>
</protein>
<dbReference type="InterPro" id="IPR005196">
    <property type="entry name" value="Glyco_hydro_65_N"/>
</dbReference>
<dbReference type="GeneID" id="37022813"/>
<evidence type="ECO:0000256" key="2">
    <source>
        <dbReference type="ARBA" id="ARBA00006768"/>
    </source>
</evidence>
<dbReference type="Proteomes" id="UP000245771">
    <property type="component" value="Unassembled WGS sequence"/>
</dbReference>
<evidence type="ECO:0000313" key="7">
    <source>
        <dbReference type="EMBL" id="PWN34120.1"/>
    </source>
</evidence>
<dbReference type="SUPFAM" id="SSF48208">
    <property type="entry name" value="Six-hairpin glycosidases"/>
    <property type="match status" value="1"/>
</dbReference>
<name>A0A316V9E8_9BASI</name>
<keyword evidence="7" id="KW-0326">Glycosidase</keyword>
<dbReference type="PANTHER" id="PTHR11051:SF8">
    <property type="entry name" value="PROTEIN-GLUCOSYLGALACTOSYLHYDROXYLYSINE GLUCOSIDASE"/>
    <property type="match status" value="1"/>
</dbReference>
<organism evidence="7 8">
    <name type="scientific">Meira miltonrushii</name>
    <dbReference type="NCBI Taxonomy" id="1280837"/>
    <lineage>
        <taxon>Eukaryota</taxon>
        <taxon>Fungi</taxon>
        <taxon>Dikarya</taxon>
        <taxon>Basidiomycota</taxon>
        <taxon>Ustilaginomycotina</taxon>
        <taxon>Exobasidiomycetes</taxon>
        <taxon>Exobasidiales</taxon>
        <taxon>Brachybasidiaceae</taxon>
        <taxon>Meira</taxon>
    </lineage>
</organism>
<dbReference type="InterPro" id="IPR008979">
    <property type="entry name" value="Galactose-bd-like_sf"/>
</dbReference>
<dbReference type="InterPro" id="IPR008928">
    <property type="entry name" value="6-hairpin_glycosidase_sf"/>
</dbReference>